<sequence>MTTLTPPGSRLRRGGILYGQMYGLTKEIIDAARTFPFQNPDLRHLALDTELRNGVHHICGKARSANNITERAYLASKRRCHYGFADSKRRSFGVREEYRIS</sequence>
<accession>A0A2K0TG12</accession>
<dbReference type="AlphaFoldDB" id="A0A2K0TG12"/>
<proteinExistence type="predicted"/>
<protein>
    <submittedName>
        <fullName evidence="1">Uncharacterized protein</fullName>
    </submittedName>
</protein>
<evidence type="ECO:0000313" key="2">
    <source>
        <dbReference type="Proteomes" id="UP000236546"/>
    </source>
</evidence>
<reference evidence="1 2" key="1">
    <citation type="submission" date="2017-02" db="EMBL/GenBank/DDBJ databases">
        <title>Genomes of Trichoderma spp. with biocontrol activity.</title>
        <authorList>
            <person name="Gardiner D."/>
            <person name="Kazan K."/>
            <person name="Vos C."/>
            <person name="Harvey P."/>
        </authorList>
    </citation>
    <scope>NUCLEOTIDE SEQUENCE [LARGE SCALE GENOMIC DNA]</scope>
    <source>
        <strain evidence="1 2">A5MH</strain>
    </source>
</reference>
<organism evidence="1 2">
    <name type="scientific">Trichoderma gamsii</name>
    <dbReference type="NCBI Taxonomy" id="398673"/>
    <lineage>
        <taxon>Eukaryota</taxon>
        <taxon>Fungi</taxon>
        <taxon>Dikarya</taxon>
        <taxon>Ascomycota</taxon>
        <taxon>Pezizomycotina</taxon>
        <taxon>Sordariomycetes</taxon>
        <taxon>Hypocreomycetidae</taxon>
        <taxon>Hypocreales</taxon>
        <taxon>Hypocreaceae</taxon>
        <taxon>Trichoderma</taxon>
    </lineage>
</organism>
<dbReference type="Proteomes" id="UP000236546">
    <property type="component" value="Unassembled WGS sequence"/>
</dbReference>
<evidence type="ECO:0000313" key="1">
    <source>
        <dbReference type="EMBL" id="PNP44459.1"/>
    </source>
</evidence>
<name>A0A2K0TG12_9HYPO</name>
<comment type="caution">
    <text evidence="1">The sequence shown here is derived from an EMBL/GenBank/DDBJ whole genome shotgun (WGS) entry which is preliminary data.</text>
</comment>
<gene>
    <name evidence="1" type="ORF">TGAMA5MH_03805</name>
</gene>
<dbReference type="EMBL" id="MTYH01000031">
    <property type="protein sequence ID" value="PNP44459.1"/>
    <property type="molecule type" value="Genomic_DNA"/>
</dbReference>
<dbReference type="OrthoDB" id="5369347at2759"/>